<evidence type="ECO:0000313" key="2">
    <source>
        <dbReference type="Proteomes" id="UP000291334"/>
    </source>
</evidence>
<reference evidence="1 2" key="1">
    <citation type="submission" date="2018-06" db="EMBL/GenBank/DDBJ databases">
        <title>Three novel Pseudomonas species isolated from symptomatic oak.</title>
        <authorList>
            <person name="Bueno-Gonzalez V."/>
            <person name="Brady C."/>
        </authorList>
    </citation>
    <scope>NUCLEOTIDE SEQUENCE [LARGE SCALE GENOMIC DNA]</scope>
    <source>
        <strain evidence="1 2">P26B</strain>
    </source>
</reference>
<gene>
    <name evidence="1" type="ORF">DNK34_20020</name>
</gene>
<organism evidence="1 2">
    <name type="scientific">Phytopseudomonas dryadis</name>
    <dbReference type="NCBI Taxonomy" id="2487520"/>
    <lineage>
        <taxon>Bacteria</taxon>
        <taxon>Pseudomonadati</taxon>
        <taxon>Pseudomonadota</taxon>
        <taxon>Gammaproteobacteria</taxon>
        <taxon>Pseudomonadales</taxon>
        <taxon>Pseudomonadaceae</taxon>
        <taxon>Phytopseudomonas</taxon>
    </lineage>
</organism>
<proteinExistence type="predicted"/>
<comment type="caution">
    <text evidence="1">The sequence shown here is derived from an EMBL/GenBank/DDBJ whole genome shotgun (WGS) entry which is preliminary data.</text>
</comment>
<name>A0ABY1Z404_9GAMM</name>
<dbReference type="EMBL" id="QJUM01000027">
    <property type="protein sequence ID" value="TBV01907.1"/>
    <property type="molecule type" value="Genomic_DNA"/>
</dbReference>
<dbReference type="Proteomes" id="UP000291334">
    <property type="component" value="Unassembled WGS sequence"/>
</dbReference>
<sequence>MKQYEEKCFEGGVFGVFGVRGGKYTWDDDFIMRFSLLLQALDEAESKEGGVPVDGRIPLSMLYFFFKEIFYQLNKNGSSRLAFGKVLVERFSQRLPSIRSDELWVGKYRDLTAKEISNLLSGSSGRPEAYEDAWFVGFVSRYFSRGFNPDLLQFVDEIYESIPEAQRIGWDGQKITNYLGSA</sequence>
<keyword evidence="2" id="KW-1185">Reference proteome</keyword>
<protein>
    <submittedName>
        <fullName evidence="1">Uncharacterized protein</fullName>
    </submittedName>
</protein>
<evidence type="ECO:0000313" key="1">
    <source>
        <dbReference type="EMBL" id="TBV01907.1"/>
    </source>
</evidence>
<accession>A0ABY1Z404</accession>